<dbReference type="OrthoDB" id="123261at2"/>
<evidence type="ECO:0000313" key="3">
    <source>
        <dbReference type="Proteomes" id="UP000293142"/>
    </source>
</evidence>
<proteinExistence type="predicted"/>
<gene>
    <name evidence="2" type="ORF">EYB31_24365</name>
</gene>
<evidence type="ECO:0000313" key="2">
    <source>
        <dbReference type="EMBL" id="TBL75184.1"/>
    </source>
</evidence>
<keyword evidence="1" id="KW-1133">Transmembrane helix</keyword>
<reference evidence="2 3" key="1">
    <citation type="submission" date="2019-02" db="EMBL/GenBank/DDBJ databases">
        <title>Paenibacillus sp. nov., isolated from surface-sterilized tissue of Thalictrum simplex L.</title>
        <authorList>
            <person name="Tuo L."/>
        </authorList>
    </citation>
    <scope>NUCLEOTIDE SEQUENCE [LARGE SCALE GENOMIC DNA]</scope>
    <source>
        <strain evidence="2 3">N2SHLJ1</strain>
    </source>
</reference>
<accession>A0A4Q9DKB1</accession>
<keyword evidence="1" id="KW-0812">Transmembrane</keyword>
<keyword evidence="1" id="KW-0472">Membrane</keyword>
<dbReference type="AlphaFoldDB" id="A0A4Q9DKB1"/>
<dbReference type="EMBL" id="SIRE01000018">
    <property type="protein sequence ID" value="TBL75184.1"/>
    <property type="molecule type" value="Genomic_DNA"/>
</dbReference>
<keyword evidence="3" id="KW-1185">Reference proteome</keyword>
<sequence>MYFLLLAIPCVAVLWPPFYASVEPRLAGVPFFYWYQFLWIILTALLTVFVYFATKKK</sequence>
<organism evidence="2 3">
    <name type="scientific">Paenibacillus thalictri</name>
    <dbReference type="NCBI Taxonomy" id="2527873"/>
    <lineage>
        <taxon>Bacteria</taxon>
        <taxon>Bacillati</taxon>
        <taxon>Bacillota</taxon>
        <taxon>Bacilli</taxon>
        <taxon>Bacillales</taxon>
        <taxon>Paenibacillaceae</taxon>
        <taxon>Paenibacillus</taxon>
    </lineage>
</organism>
<dbReference type="Proteomes" id="UP000293142">
    <property type="component" value="Unassembled WGS sequence"/>
</dbReference>
<protein>
    <submittedName>
        <fullName evidence="2">DUF3311 domain-containing protein</fullName>
    </submittedName>
</protein>
<comment type="caution">
    <text evidence="2">The sequence shown here is derived from an EMBL/GenBank/DDBJ whole genome shotgun (WGS) entry which is preliminary data.</text>
</comment>
<dbReference type="InterPro" id="IPR021741">
    <property type="entry name" value="DUF3311"/>
</dbReference>
<evidence type="ECO:0000256" key="1">
    <source>
        <dbReference type="SAM" id="Phobius"/>
    </source>
</evidence>
<feature type="transmembrane region" description="Helical" evidence="1">
    <location>
        <begin position="36"/>
        <end position="54"/>
    </location>
</feature>
<name>A0A4Q9DKB1_9BACL</name>
<dbReference type="Pfam" id="PF11755">
    <property type="entry name" value="DUF3311"/>
    <property type="match status" value="1"/>
</dbReference>